<dbReference type="EMBL" id="PP511791">
    <property type="protein sequence ID" value="XCD07520.1"/>
    <property type="molecule type" value="Genomic_DNA"/>
</dbReference>
<sequence>MTNKQEEYQFYKKIKICVRCHKNQSEPKKVMCLECADKDSKRYKISRFRNTEDKKKRDLEKYYALKEKGICVYCKREKATAGKTKCTRCLAKIRNRRNAKRSEIERSERVSYGICYICGKEKVMEGKGVCEKCYEKRMESIGKIMHLPGNDLWRRDNKLIFKK</sequence>
<name>A0AAU8B592_9CAUD</name>
<accession>A0AAU8B592</accession>
<protein>
    <submittedName>
        <fullName evidence="1">Uncharacterized protein</fullName>
    </submittedName>
</protein>
<reference evidence="1" key="1">
    <citation type="submission" date="2024-03" db="EMBL/GenBank/DDBJ databases">
        <title>Diverse circular DNA viruses in blood, oral, and fecal samples of captive lemurs.</title>
        <authorList>
            <person name="Paietta E.N."/>
            <person name="Kraberger S."/>
            <person name="Lund M.C."/>
            <person name="Custer J.M."/>
            <person name="Vargas K.M."/>
            <person name="Ehmke E.E."/>
            <person name="Yoder A.D."/>
            <person name="Varsani A."/>
        </authorList>
    </citation>
    <scope>NUCLEOTIDE SEQUENCE</scope>
    <source>
        <strain evidence="1">Duke_28FS_1</strain>
    </source>
</reference>
<evidence type="ECO:0000313" key="1">
    <source>
        <dbReference type="EMBL" id="XCD07520.1"/>
    </source>
</evidence>
<organism evidence="1">
    <name type="scientific">Dulem virus 39</name>
    <dbReference type="NCBI Taxonomy" id="3145757"/>
    <lineage>
        <taxon>Viruses</taxon>
        <taxon>Duplodnaviria</taxon>
        <taxon>Heunggongvirae</taxon>
        <taxon>Uroviricota</taxon>
        <taxon>Caudoviricetes</taxon>
    </lineage>
</organism>
<proteinExistence type="predicted"/>